<accession>A0A6J1SVN0</accession>
<proteinExistence type="predicted"/>
<evidence type="ECO:0000313" key="2">
    <source>
        <dbReference type="Proteomes" id="UP000504606"/>
    </source>
</evidence>
<reference evidence="3" key="1">
    <citation type="submission" date="2025-08" db="UniProtKB">
        <authorList>
            <consortium name="RefSeq"/>
        </authorList>
    </citation>
    <scope>IDENTIFICATION</scope>
    <source>
        <tissue evidence="3">Whole organism</tissue>
    </source>
</reference>
<evidence type="ECO:0000313" key="3">
    <source>
        <dbReference type="RefSeq" id="XP_026284937.1"/>
    </source>
</evidence>
<dbReference type="Proteomes" id="UP000504606">
    <property type="component" value="Unplaced"/>
</dbReference>
<protein>
    <submittedName>
        <fullName evidence="3">Uncharacterized protein LOC113210949</fullName>
    </submittedName>
</protein>
<sequence length="1429" mass="159396">MADIALLRKLDSGDILNVVSEVKAALTGKGQSELAHRILLRVSNLCIDTSGAKKPVLTDDYEALELALLCCKAISADARNDEELPKKSRTIIAFFNIYSRFYANKNIECAMKFLDEVHPILKKMSPSMLESDLKFIYNFVTKTYNLILTAADSVFKEDPKAPISPLDLWDRMLLISSLLNPDKSFAHVVSVLKIMSMKYEKCHGLKEVEKCQSFNNVLLDKLVSYTIMCPKLESRESIDQVFSTLVLILQQCLRVNIKAGSFNMESNTLSCWLKLSSIFSAKSGHVECFELIARILRLFRSQLGTPTNEALFTNEIQSLCKIFEEKKHNILPAFSWVLFICGCIVCDKSVLKYAAMESFCTLSSLSALNNFTKLLSELLLSCSNAICTGDQGEVCALKSDVCLAFKSRMAFTVLCLDFLKEKKEKWTELMPLIGDSFECLESILKQAINGKCVKSASLEGSLYDSYCSLGSACYSAEDWEHGRLYLLKSLSFYYTEKSLSSAELMKLDAVLSRLSICSDKQGHRKEAKAAVLLNTLLHLNSRTPQRLFYLEQWSGLQNGDPTDAKTADQILKRHPILLKTMCPAFVLNLKLIPELLVWELSCYVKHKMVNSSIVLNAWHALKASNPSPLHLIEGSALAGQALFSCSDTVAWHDVISASLSSWLCEIKDESKRAIALCAMAVHYHVKFLIMAQLHFDENESSVEERTIYSRNPATVRKPDDVIDPKDVCQIRSSFSNLTLHREQELIDLLETAVNYWNDSMEAGLSVEDHNTHQVVWLSGDYLLQAAYLSSLWGHNAAAAKAFQVCRLFAQKMHLDDLLLQALSGLMSTIEVKPESIAESDKVLKRLKSHPKYQYLSLVYSTSRAFQALRTKSYQEGVKALKDVMDLKPSSSSVWCHTYSMLVQAAYSLVPKTELDSGCRSARQGLSLSIHYVQGKRLSQSPLVFAALIHQALSSALWIGRYYRQHQMPREARCFLKPELMLALKLGLATRAAEFISELAFVDLVTESVDEARSKIGDLEGIIGNSLQSSTTKVNSDDDPDDMIDTKDLIAPKDTRYVLGASPSLQMKTSPMTHHKMSCKCYSCKNSSVQNVLLMYIHLQAKTYMFNLEAHNSMQFYRTAFIAAKNALKRASQNPLLEGSLLHQHDIACSEVLLWLDFVDLLVMYEKDHDAKVKNQRVLDLVQHLKTDDKQLLSTVLEQKLCICKILKEKEKKTTDSGSLNSSGIILNQSTSPRIIVDTTPSNTYISSSNLQEKKRKPLKVVLTPNTGISPVSNHQFFTPKAPFGNRALFNDSDDDLFNDDETVACLPSKENASVPSKKNVLVPKKKTTAKITTSQTKEVNAVSKAARSLEVPKVKADGIAEKNVSALSKTKLSSSSNTEGLTARSKRAVPGASLSTVENSKARSSKTTKTDSSVGTSQTTTRVTRQKKK</sequence>
<name>A0A6J1SVN0_FRAOC</name>
<dbReference type="OrthoDB" id="6776738at2759"/>
<dbReference type="KEGG" id="foc:113210949"/>
<keyword evidence="2" id="KW-1185">Reference proteome</keyword>
<evidence type="ECO:0000256" key="1">
    <source>
        <dbReference type="SAM" id="MobiDB-lite"/>
    </source>
</evidence>
<gene>
    <name evidence="3" type="primary">LOC113210949</name>
</gene>
<feature type="region of interest" description="Disordered" evidence="1">
    <location>
        <begin position="1368"/>
        <end position="1429"/>
    </location>
</feature>
<organism evidence="2 3">
    <name type="scientific">Frankliniella occidentalis</name>
    <name type="common">Western flower thrips</name>
    <name type="synonym">Euthrips occidentalis</name>
    <dbReference type="NCBI Taxonomy" id="133901"/>
    <lineage>
        <taxon>Eukaryota</taxon>
        <taxon>Metazoa</taxon>
        <taxon>Ecdysozoa</taxon>
        <taxon>Arthropoda</taxon>
        <taxon>Hexapoda</taxon>
        <taxon>Insecta</taxon>
        <taxon>Pterygota</taxon>
        <taxon>Neoptera</taxon>
        <taxon>Paraneoptera</taxon>
        <taxon>Thysanoptera</taxon>
        <taxon>Terebrantia</taxon>
        <taxon>Thripoidea</taxon>
        <taxon>Thripidae</taxon>
        <taxon>Frankliniella</taxon>
    </lineage>
</organism>
<dbReference type="GeneID" id="113210949"/>
<dbReference type="RefSeq" id="XP_026284937.1">
    <property type="nucleotide sequence ID" value="XM_026429152.2"/>
</dbReference>
<feature type="compositionally biased region" description="Low complexity" evidence="1">
    <location>
        <begin position="1412"/>
        <end position="1423"/>
    </location>
</feature>